<evidence type="ECO:0000313" key="11">
    <source>
        <dbReference type="Proteomes" id="UP000243847"/>
    </source>
</evidence>
<dbReference type="Proteomes" id="UP000243847">
    <property type="component" value="Chromosome sequence1"/>
</dbReference>
<evidence type="ECO:0000259" key="7">
    <source>
        <dbReference type="Pfam" id="PF00441"/>
    </source>
</evidence>
<name>A0A173LZ40_9MICO</name>
<comment type="cofactor">
    <cofactor evidence="1 6">
        <name>FAD</name>
        <dbReference type="ChEBI" id="CHEBI:57692"/>
    </cofactor>
</comment>
<gene>
    <name evidence="10" type="ORF">AUMI_115700</name>
</gene>
<keyword evidence="4 6" id="KW-0274">FAD</keyword>
<evidence type="ECO:0000256" key="6">
    <source>
        <dbReference type="RuleBase" id="RU362125"/>
    </source>
</evidence>
<reference evidence="10 11" key="1">
    <citation type="journal article" date="2016" name="Genome Announc.">
        <title>Complete Genome Sequence of Aurantimicrobium minutum Type Strain KNCT, a Planktonic Ultramicrobacterium Isolated from River Water.</title>
        <authorList>
            <person name="Nakai R."/>
            <person name="Fujisawa T."/>
            <person name="Nakamura Y."/>
            <person name="Nishide H."/>
            <person name="Uchiyama I."/>
            <person name="Baba T."/>
            <person name="Toyoda A."/>
            <person name="Fujiyama A."/>
            <person name="Naganuma T."/>
            <person name="Niki H."/>
        </authorList>
    </citation>
    <scope>NUCLEOTIDE SEQUENCE [LARGE SCALE GENOMIC DNA]</scope>
    <source>
        <strain evidence="10 11">KNC</strain>
    </source>
</reference>
<dbReference type="PANTHER" id="PTHR43884">
    <property type="entry name" value="ACYL-COA DEHYDROGENASE"/>
    <property type="match status" value="1"/>
</dbReference>
<dbReference type="SUPFAM" id="SSF47203">
    <property type="entry name" value="Acyl-CoA dehydrogenase C-terminal domain-like"/>
    <property type="match status" value="1"/>
</dbReference>
<dbReference type="PANTHER" id="PTHR43884:SF12">
    <property type="entry name" value="ISOVALERYL-COA DEHYDROGENASE, MITOCHONDRIAL-RELATED"/>
    <property type="match status" value="1"/>
</dbReference>
<dbReference type="Pfam" id="PF00441">
    <property type="entry name" value="Acyl-CoA_dh_1"/>
    <property type="match status" value="1"/>
</dbReference>
<dbReference type="FunFam" id="1.10.540.10:FF:000026">
    <property type="entry name" value="Acyl-CoA dehydrogenase medium chain"/>
    <property type="match status" value="1"/>
</dbReference>
<dbReference type="AlphaFoldDB" id="A0A173LZ40"/>
<dbReference type="FunFam" id="2.40.110.10:FF:000002">
    <property type="entry name" value="Acyl-CoA dehydrogenase fadE12"/>
    <property type="match status" value="1"/>
</dbReference>
<dbReference type="GO" id="GO:0003995">
    <property type="term" value="F:acyl-CoA dehydrogenase activity"/>
    <property type="evidence" value="ECO:0007669"/>
    <property type="project" value="InterPro"/>
</dbReference>
<keyword evidence="3 6" id="KW-0285">Flavoprotein</keyword>
<organism evidence="10 11">
    <name type="scientific">Aurantimicrobium minutum</name>
    <dbReference type="NCBI Taxonomy" id="708131"/>
    <lineage>
        <taxon>Bacteria</taxon>
        <taxon>Bacillati</taxon>
        <taxon>Actinomycetota</taxon>
        <taxon>Actinomycetes</taxon>
        <taxon>Micrococcales</taxon>
        <taxon>Microbacteriaceae</taxon>
        <taxon>Aurantimicrobium</taxon>
    </lineage>
</organism>
<dbReference type="InterPro" id="IPR006089">
    <property type="entry name" value="Acyl-CoA_DH_CS"/>
</dbReference>
<evidence type="ECO:0000256" key="4">
    <source>
        <dbReference type="ARBA" id="ARBA00022827"/>
    </source>
</evidence>
<feature type="domain" description="Acyl-CoA oxidase/dehydrogenase middle" evidence="8">
    <location>
        <begin position="180"/>
        <end position="274"/>
    </location>
</feature>
<comment type="similarity">
    <text evidence="2 6">Belongs to the acyl-CoA dehydrogenase family.</text>
</comment>
<dbReference type="InterPro" id="IPR006091">
    <property type="entry name" value="Acyl-CoA_Oxase/DH_mid-dom"/>
</dbReference>
<dbReference type="InterPro" id="IPR037069">
    <property type="entry name" value="AcylCoA_DH/ox_N_sf"/>
</dbReference>
<protein>
    <submittedName>
        <fullName evidence="10">Acyl-CoA dehydrogenase</fullName>
    </submittedName>
</protein>
<dbReference type="InterPro" id="IPR046373">
    <property type="entry name" value="Acyl-CoA_Oxase/DH_mid-dom_sf"/>
</dbReference>
<dbReference type="InterPro" id="IPR009075">
    <property type="entry name" value="AcylCo_DH/oxidase_C"/>
</dbReference>
<dbReference type="Pfam" id="PF02770">
    <property type="entry name" value="Acyl-CoA_dh_M"/>
    <property type="match status" value="1"/>
</dbReference>
<proteinExistence type="inferred from homology"/>
<feature type="domain" description="Acyl-CoA dehydrogenase/oxidase C-terminal" evidence="7">
    <location>
        <begin position="288"/>
        <end position="436"/>
    </location>
</feature>
<dbReference type="GO" id="GO:0050660">
    <property type="term" value="F:flavin adenine dinucleotide binding"/>
    <property type="evidence" value="ECO:0007669"/>
    <property type="project" value="InterPro"/>
</dbReference>
<dbReference type="InterPro" id="IPR013786">
    <property type="entry name" value="AcylCoA_DH/ox_N"/>
</dbReference>
<sequence length="442" mass="48201">MLPHHRVGGELDAGGEGSSAGLLEIDATGIPEKSGESAPYIIFRIPLLDTVNMIYFVFMTSHLNDEEQMLVDTVRAFIDRDVKPTVNEVEHANEYPEAWIEQMKEMGIYGLAVPEEYDGLPISMPAYVQVTEELARGWMSLSGAMGGHTVVAKLLTLYGTEEQKSKYLPLMATGELRATMALTEPSGGSDLQAITTVAKTDGNDLVINGSKTWISNARRSGLIALLAKTDPNAEPRHTGMSIILVEPGPGFSVSRDLPKLGYKGVESCEISFDDYRTPVTQILGGEPGKGFTQFMKGLEVGRIQVAARSLGVAAAALEDSIRYAQERETFGKPIWKHQSIGNYLAEMATKLTAARQLTLFAAEKYESGERCDMEAGMAKLYASEVAMEIALNAIRIHGGYGYSTEYDVERYFRDAPLMIVGEGTNEIQKNVIAQQLIARGGL</sequence>
<dbReference type="Gene3D" id="1.20.140.10">
    <property type="entry name" value="Butyryl-CoA Dehydrogenase, subunit A, domain 3"/>
    <property type="match status" value="1"/>
</dbReference>
<accession>A0A173LZ40</accession>
<keyword evidence="5 6" id="KW-0560">Oxidoreductase</keyword>
<dbReference type="EMBL" id="AP017457">
    <property type="protein sequence ID" value="BAV00113.1"/>
    <property type="molecule type" value="Genomic_DNA"/>
</dbReference>
<evidence type="ECO:0000313" key="10">
    <source>
        <dbReference type="EMBL" id="BAV00113.1"/>
    </source>
</evidence>
<dbReference type="KEGG" id="amin:AUMI_115700"/>
<dbReference type="Gene3D" id="1.10.540.10">
    <property type="entry name" value="Acyl-CoA dehydrogenase/oxidase, N-terminal domain"/>
    <property type="match status" value="1"/>
</dbReference>
<evidence type="ECO:0000256" key="3">
    <source>
        <dbReference type="ARBA" id="ARBA00022630"/>
    </source>
</evidence>
<evidence type="ECO:0000259" key="9">
    <source>
        <dbReference type="Pfam" id="PF02771"/>
    </source>
</evidence>
<evidence type="ECO:0000259" key="8">
    <source>
        <dbReference type="Pfam" id="PF02770"/>
    </source>
</evidence>
<evidence type="ECO:0000256" key="5">
    <source>
        <dbReference type="ARBA" id="ARBA00023002"/>
    </source>
</evidence>
<feature type="domain" description="Acyl-CoA dehydrogenase/oxidase N-terminal" evidence="9">
    <location>
        <begin position="64"/>
        <end position="175"/>
    </location>
</feature>
<evidence type="ECO:0000256" key="2">
    <source>
        <dbReference type="ARBA" id="ARBA00009347"/>
    </source>
</evidence>
<dbReference type="Gene3D" id="2.40.110.10">
    <property type="entry name" value="Butyryl-CoA Dehydrogenase, subunit A, domain 2"/>
    <property type="match status" value="1"/>
</dbReference>
<dbReference type="InterPro" id="IPR009100">
    <property type="entry name" value="AcylCoA_DH/oxidase_NM_dom_sf"/>
</dbReference>
<dbReference type="FunFam" id="1.20.140.10:FF:000001">
    <property type="entry name" value="Acyl-CoA dehydrogenase"/>
    <property type="match status" value="1"/>
</dbReference>
<dbReference type="InterPro" id="IPR036250">
    <property type="entry name" value="AcylCo_DH-like_C"/>
</dbReference>
<dbReference type="Pfam" id="PF02771">
    <property type="entry name" value="Acyl-CoA_dh_N"/>
    <property type="match status" value="1"/>
</dbReference>
<dbReference type="SUPFAM" id="SSF56645">
    <property type="entry name" value="Acyl-CoA dehydrogenase NM domain-like"/>
    <property type="match status" value="1"/>
</dbReference>
<dbReference type="PROSITE" id="PS00072">
    <property type="entry name" value="ACYL_COA_DH_1"/>
    <property type="match status" value="1"/>
</dbReference>
<evidence type="ECO:0000256" key="1">
    <source>
        <dbReference type="ARBA" id="ARBA00001974"/>
    </source>
</evidence>